<reference evidence="4 5" key="1">
    <citation type="submission" date="2024-01" db="EMBL/GenBank/DDBJ databases">
        <title>The complete chloroplast genome sequence of Lithospermum erythrorhizon: insights into the phylogenetic relationship among Boraginaceae species and the maternal lineages of purple gromwells.</title>
        <authorList>
            <person name="Okada T."/>
            <person name="Watanabe K."/>
        </authorList>
    </citation>
    <scope>NUCLEOTIDE SEQUENCE [LARGE SCALE GENOMIC DNA]</scope>
</reference>
<accession>A0AAV3R343</accession>
<dbReference type="AlphaFoldDB" id="A0AAV3R343"/>
<dbReference type="PANTHER" id="PTHR32054:SF93">
    <property type="entry name" value="WEB FAMILY"/>
    <property type="match status" value="1"/>
</dbReference>
<dbReference type="EMBL" id="BAABME010006924">
    <property type="protein sequence ID" value="GAA0169656.1"/>
    <property type="molecule type" value="Genomic_DNA"/>
</dbReference>
<feature type="coiled-coil region" evidence="3">
    <location>
        <begin position="331"/>
        <end position="449"/>
    </location>
</feature>
<dbReference type="GO" id="GO:0009903">
    <property type="term" value="P:chloroplast avoidance movement"/>
    <property type="evidence" value="ECO:0007669"/>
    <property type="project" value="TreeGrafter"/>
</dbReference>
<dbReference type="GO" id="GO:0009904">
    <property type="term" value="P:chloroplast accumulation movement"/>
    <property type="evidence" value="ECO:0007669"/>
    <property type="project" value="TreeGrafter"/>
</dbReference>
<name>A0AAV3R343_LITER</name>
<evidence type="ECO:0000256" key="3">
    <source>
        <dbReference type="SAM" id="Coils"/>
    </source>
</evidence>
<gene>
    <name evidence="4" type="ORF">LIER_24092</name>
</gene>
<proteinExistence type="inferred from homology"/>
<keyword evidence="5" id="KW-1185">Reference proteome</keyword>
<dbReference type="PANTHER" id="PTHR32054">
    <property type="entry name" value="HEAVY CHAIN, PUTATIVE, EXPRESSED-RELATED-RELATED"/>
    <property type="match status" value="1"/>
</dbReference>
<dbReference type="GO" id="GO:0005829">
    <property type="term" value="C:cytosol"/>
    <property type="evidence" value="ECO:0007669"/>
    <property type="project" value="TreeGrafter"/>
</dbReference>
<feature type="coiled-coil region" evidence="3">
    <location>
        <begin position="206"/>
        <end position="233"/>
    </location>
</feature>
<evidence type="ECO:0000313" key="5">
    <source>
        <dbReference type="Proteomes" id="UP001454036"/>
    </source>
</evidence>
<comment type="caution">
    <text evidence="4">The sequence shown here is derived from an EMBL/GenBank/DDBJ whole genome shotgun (WGS) entry which is preliminary data.</text>
</comment>
<protein>
    <recommendedName>
        <fullName evidence="6">WEB family protein</fullName>
    </recommendedName>
</protein>
<comment type="similarity">
    <text evidence="1">Belongs to the WEB family.</text>
</comment>
<evidence type="ECO:0000313" key="4">
    <source>
        <dbReference type="EMBL" id="GAA0169656.1"/>
    </source>
</evidence>
<organism evidence="4 5">
    <name type="scientific">Lithospermum erythrorhizon</name>
    <name type="common">Purple gromwell</name>
    <name type="synonym">Lithospermum officinale var. erythrorhizon</name>
    <dbReference type="NCBI Taxonomy" id="34254"/>
    <lineage>
        <taxon>Eukaryota</taxon>
        <taxon>Viridiplantae</taxon>
        <taxon>Streptophyta</taxon>
        <taxon>Embryophyta</taxon>
        <taxon>Tracheophyta</taxon>
        <taxon>Spermatophyta</taxon>
        <taxon>Magnoliopsida</taxon>
        <taxon>eudicotyledons</taxon>
        <taxon>Gunneridae</taxon>
        <taxon>Pentapetalae</taxon>
        <taxon>asterids</taxon>
        <taxon>lamiids</taxon>
        <taxon>Boraginales</taxon>
        <taxon>Boraginaceae</taxon>
        <taxon>Boraginoideae</taxon>
        <taxon>Lithospermeae</taxon>
        <taxon>Lithospermum</taxon>
    </lineage>
</organism>
<evidence type="ECO:0000256" key="2">
    <source>
        <dbReference type="ARBA" id="ARBA00023054"/>
    </source>
</evidence>
<feature type="coiled-coil region" evidence="3">
    <location>
        <begin position="58"/>
        <end position="92"/>
    </location>
</feature>
<dbReference type="InterPro" id="IPR008545">
    <property type="entry name" value="Web"/>
</dbReference>
<evidence type="ECO:0008006" key="6">
    <source>
        <dbReference type="Google" id="ProtNLM"/>
    </source>
</evidence>
<evidence type="ECO:0000256" key="1">
    <source>
        <dbReference type="ARBA" id="ARBA00005485"/>
    </source>
</evidence>
<keyword evidence="2 3" id="KW-0175">Coiled coil</keyword>
<feature type="coiled-coil region" evidence="3">
    <location>
        <begin position="507"/>
        <end position="544"/>
    </location>
</feature>
<dbReference type="Proteomes" id="UP001454036">
    <property type="component" value="Unassembled WGS sequence"/>
</dbReference>
<dbReference type="Pfam" id="PF05701">
    <property type="entry name" value="WEMBL"/>
    <property type="match status" value="1"/>
</dbReference>
<sequence length="651" mass="73714">MVAQELKKNSGSPKLELGEIDTSSPFQSVKDAINLFREDVSSGEKSSVKKKDYLAETVFAKETQLHLAQEELNKLKEQLENAETLKSQAHAELYRAKITVDELVHKLKVVGESKDFAIKETEEAKNQVMLIQQGNHCITRSIDESLKDWLEAEREKYSVAIRKLDSVKQLLRSVHQEYDASLAGMITAINQAAEAELAAKVKNVLVDELSRKIATLQESISQLKRETVQIQGEEAQIHNQKHIQHQLFYANLEESANKLDALRKNFDPKLSENLEIQLASTVSEIVVLQNQIDYAKTSDLDSLKVVTSEVDVAKELLHKAAEEELSMLSLVESLNVEMENVKKEQSQLKEMETEMESNAENTSIKMQKAKLELEEALNDEVKVKGASEVMISTLYKLVLDIENAKHEVEEIIKQVEELKKESASTMILVEEAEKKLATALEEAEEVRTTELSALEEIKRLSAETDASGTSSSQSAGHISIPREEFETLNRRVEESDELAEIKVAAAMAEVEAVKASENEALKKLESMQKEIDEMKAMTHEALKKTEMDEAARKAVHRELIKWREREQKVVETASRMPTESEMFMTSSRQNYHIQKMYQSTKKAEVRKLEKARTSMTMTKKVIKPNLSHIFNKKRNKVRGGSLSYLPGEMPM</sequence>